<dbReference type="OrthoDB" id="265952at2759"/>
<dbReference type="PANTHER" id="PTHR12894:SF46">
    <property type="entry name" value="CNH DOMAIN-CONTAINING PROTEIN"/>
    <property type="match status" value="1"/>
</dbReference>
<name>A0A836IJN7_9TRYP</name>
<proteinExistence type="predicted"/>
<evidence type="ECO:0000313" key="2">
    <source>
        <dbReference type="Proteomes" id="UP000674318"/>
    </source>
</evidence>
<reference evidence="1 2" key="1">
    <citation type="submission" date="2021-02" db="EMBL/GenBank/DDBJ databases">
        <title>Porcisia hertigi Genome sequencing and assembly.</title>
        <authorList>
            <person name="Almutairi H."/>
            <person name="Gatherer D."/>
        </authorList>
    </citation>
    <scope>NUCLEOTIDE SEQUENCE [LARGE SCALE GENOMIC DNA]</scope>
    <source>
        <strain evidence="1 2">C119</strain>
    </source>
</reference>
<dbReference type="EMBL" id="JAFJZO010000019">
    <property type="protein sequence ID" value="KAG5507017.1"/>
    <property type="molecule type" value="Genomic_DNA"/>
</dbReference>
<dbReference type="GO" id="GO:0016020">
    <property type="term" value="C:membrane"/>
    <property type="evidence" value="ECO:0007669"/>
    <property type="project" value="TreeGrafter"/>
</dbReference>
<dbReference type="Proteomes" id="UP000674318">
    <property type="component" value="Unassembled WGS sequence"/>
</dbReference>
<sequence length="790" mass="83257">MEVGVPPAAATAGCVHIGDGGWRTGAAVASATVQGSASRGKNNELVMGDVFQADAPVELVLARFPHVFLFTAQHCNIVSLLEDGSGTGVTWKSQRIPLQGVRYGALRGQGMSVCVASDRTVWMLQISPLRAQLAEMVAGGNSEGAFQLVAHHRRRASGTARNVAAAIDTDDALRSLEAELHRMAGFVALHRGEVAKAIRYLRGYVDPREVLLTLSACTPPTANRATTDPGAGAAIPQGAGLDVYVLDHVVSISSVDKYCELLRQGTVSPCVKASSAEGTAVTPLPSYWDGWQGPCVYNSFAGDVAEAWRAAFATSSSLLSSTGSVEDFVARCFDLLKKEVRTWFAEELFDPSSSGSVVSSGPVSLEAGPRTCTQLEGLECSGAPRPTAPATLSSTALAAQRRAMEYASLVLAWEARDYRTAYRVVASLSQAVLVQDCADMLKHRREYRLLALLQFRAGFGEACCSTLRNAVSLSAVLRQRHGHAAVQTAPVSSQMGHWRRCMATQISNGEGSAVSAPQPPTCGSGLLMLPSPTEVARVAYTLFNIESPFGFASDAVATEALLEGVASYYAAHHFTCPNAGTAAATAGHSETNFCELRFSRCNGQTSHLFAFPHAGPVLLPPEAPAPLPQDTAVECHTGAASELRVTGSGRSPVRVMPSALTSFFYLVEKLDVVGVRHLLSHQPRLAQLRDEEGSTALHIAFSQLSLICLPRTCAGHAPSSQALATAQMPALQLLCALNGLLVHFGCPVGALNVYGWSCLDVAAVACAGNTTAFDVVTAALMASVEVHAVV</sequence>
<dbReference type="GO" id="GO:0005737">
    <property type="term" value="C:cytoplasm"/>
    <property type="evidence" value="ECO:0007669"/>
    <property type="project" value="TreeGrafter"/>
</dbReference>
<dbReference type="GO" id="GO:0034058">
    <property type="term" value="P:endosomal vesicle fusion"/>
    <property type="evidence" value="ECO:0007669"/>
    <property type="project" value="TreeGrafter"/>
</dbReference>
<keyword evidence="2" id="KW-1185">Reference proteome</keyword>
<dbReference type="KEGG" id="phet:94291794"/>
<dbReference type="AlphaFoldDB" id="A0A836IJN7"/>
<organism evidence="1 2">
    <name type="scientific">Porcisia hertigi</name>
    <dbReference type="NCBI Taxonomy" id="2761500"/>
    <lineage>
        <taxon>Eukaryota</taxon>
        <taxon>Discoba</taxon>
        <taxon>Euglenozoa</taxon>
        <taxon>Kinetoplastea</taxon>
        <taxon>Metakinetoplastina</taxon>
        <taxon>Trypanosomatida</taxon>
        <taxon>Trypanosomatidae</taxon>
        <taxon>Leishmaniinae</taxon>
        <taxon>Porcisia</taxon>
    </lineage>
</organism>
<dbReference type="InterPro" id="IPR032914">
    <property type="entry name" value="Vam6/VPS39/TRAP1"/>
</dbReference>
<gene>
    <name evidence="1" type="ORF">JKF63_05763</name>
</gene>
<evidence type="ECO:0000313" key="1">
    <source>
        <dbReference type="EMBL" id="KAG5507017.1"/>
    </source>
</evidence>
<dbReference type="RefSeq" id="XP_067757743.1">
    <property type="nucleotide sequence ID" value="XM_067901717.1"/>
</dbReference>
<comment type="caution">
    <text evidence="1">The sequence shown here is derived from an EMBL/GenBank/DDBJ whole genome shotgun (WGS) entry which is preliminary data.</text>
</comment>
<dbReference type="PANTHER" id="PTHR12894">
    <property type="entry name" value="CNH DOMAIN CONTAINING"/>
    <property type="match status" value="1"/>
</dbReference>
<dbReference type="GeneID" id="94291794"/>
<dbReference type="GO" id="GO:0006914">
    <property type="term" value="P:autophagy"/>
    <property type="evidence" value="ECO:0007669"/>
    <property type="project" value="TreeGrafter"/>
</dbReference>
<accession>A0A836IJN7</accession>
<protein>
    <submittedName>
        <fullName evidence="1">Uncharacterized protein</fullName>
    </submittedName>
</protein>